<dbReference type="PANTHER" id="PTHR10589:SF16">
    <property type="entry name" value="UBIQUITIN CARBOXYL-TERMINAL HYDROLASE ISOZYME L5"/>
    <property type="match status" value="1"/>
</dbReference>
<organism evidence="11 12">
    <name type="scientific">Rhodocollybia butyracea</name>
    <dbReference type="NCBI Taxonomy" id="206335"/>
    <lineage>
        <taxon>Eukaryota</taxon>
        <taxon>Fungi</taxon>
        <taxon>Dikarya</taxon>
        <taxon>Basidiomycota</taxon>
        <taxon>Agaricomycotina</taxon>
        <taxon>Agaricomycetes</taxon>
        <taxon>Agaricomycetidae</taxon>
        <taxon>Agaricales</taxon>
        <taxon>Marasmiineae</taxon>
        <taxon>Omphalotaceae</taxon>
        <taxon>Rhodocollybia</taxon>
    </lineage>
</organism>
<dbReference type="SUPFAM" id="SSF54001">
    <property type="entry name" value="Cysteine proteinases"/>
    <property type="match status" value="1"/>
</dbReference>
<feature type="region of interest" description="Disordered" evidence="9">
    <location>
        <begin position="425"/>
        <end position="475"/>
    </location>
</feature>
<feature type="compositionally biased region" description="Basic and acidic residues" evidence="9">
    <location>
        <begin position="425"/>
        <end position="443"/>
    </location>
</feature>
<dbReference type="InterPro" id="IPR038765">
    <property type="entry name" value="Papain-like_cys_pep_sf"/>
</dbReference>
<evidence type="ECO:0000313" key="11">
    <source>
        <dbReference type="EMBL" id="KAF9075893.1"/>
    </source>
</evidence>
<dbReference type="PANTHER" id="PTHR10589">
    <property type="entry name" value="UBIQUITIN CARBOXYL-TERMINAL HYDROLASE"/>
    <property type="match status" value="1"/>
</dbReference>
<name>A0A9P5Q5N4_9AGAR</name>
<evidence type="ECO:0000256" key="4">
    <source>
        <dbReference type="ARBA" id="ARBA00022670"/>
    </source>
</evidence>
<dbReference type="InterPro" id="IPR041507">
    <property type="entry name" value="UCH_C"/>
</dbReference>
<dbReference type="AlphaFoldDB" id="A0A9P5Q5N4"/>
<keyword evidence="5 8" id="KW-0833">Ubl conjugation pathway</keyword>
<keyword evidence="4 8" id="KW-0645">Protease</keyword>
<dbReference type="InterPro" id="IPR036959">
    <property type="entry name" value="Peptidase_C12_UCH_sf"/>
</dbReference>
<comment type="catalytic activity">
    <reaction evidence="1 8">
        <text>Thiol-dependent hydrolysis of ester, thioester, amide, peptide and isopeptide bonds formed by the C-terminal Gly of ubiquitin (a 76-residue protein attached to proteins as an intracellular targeting signal).</text>
        <dbReference type="EC" id="3.4.19.12"/>
    </reaction>
</comment>
<dbReference type="GO" id="GO:0006511">
    <property type="term" value="P:ubiquitin-dependent protein catabolic process"/>
    <property type="evidence" value="ECO:0007669"/>
    <property type="project" value="UniProtKB-UniRule"/>
</dbReference>
<dbReference type="GO" id="GO:0004843">
    <property type="term" value="F:cysteine-type deubiquitinase activity"/>
    <property type="evidence" value="ECO:0007669"/>
    <property type="project" value="UniProtKB-UniRule"/>
</dbReference>
<feature type="compositionally biased region" description="Basic residues" evidence="9">
    <location>
        <begin position="173"/>
        <end position="192"/>
    </location>
</feature>
<evidence type="ECO:0000256" key="3">
    <source>
        <dbReference type="ARBA" id="ARBA00012759"/>
    </source>
</evidence>
<feature type="active site" description="Proton donor" evidence="8">
    <location>
        <position position="210"/>
    </location>
</feature>
<accession>A0A9P5Q5N4</accession>
<feature type="compositionally biased region" description="Acidic residues" evidence="9">
    <location>
        <begin position="451"/>
        <end position="467"/>
    </location>
</feature>
<protein>
    <recommendedName>
        <fullName evidence="3 8">ubiquitinyl hydrolase 1</fullName>
        <ecNumber evidence="3 8">3.4.19.12</ecNumber>
    </recommendedName>
</protein>
<feature type="site" description="Transition state stabilizer" evidence="8">
    <location>
        <position position="79"/>
    </location>
</feature>
<dbReference type="Pfam" id="PF18031">
    <property type="entry name" value="UCH_C"/>
    <property type="match status" value="1"/>
</dbReference>
<feature type="active site" description="Nucleophile" evidence="8">
    <location>
        <position position="85"/>
    </location>
</feature>
<dbReference type="GO" id="GO:0016579">
    <property type="term" value="P:protein deubiquitination"/>
    <property type="evidence" value="ECO:0007669"/>
    <property type="project" value="TreeGrafter"/>
</dbReference>
<comment type="caution">
    <text evidence="11">The sequence shown here is derived from an EMBL/GenBank/DDBJ whole genome shotgun (WGS) entry which is preliminary data.</text>
</comment>
<evidence type="ECO:0000256" key="2">
    <source>
        <dbReference type="ARBA" id="ARBA00009326"/>
    </source>
</evidence>
<dbReference type="PROSITE" id="PS52048">
    <property type="entry name" value="UCH_DOMAIN"/>
    <property type="match status" value="1"/>
</dbReference>
<dbReference type="Gene3D" id="3.40.532.10">
    <property type="entry name" value="Peptidase C12, ubiquitin carboxyl-terminal hydrolase"/>
    <property type="match status" value="1"/>
</dbReference>
<evidence type="ECO:0000259" key="10">
    <source>
        <dbReference type="PROSITE" id="PS52048"/>
    </source>
</evidence>
<sequence length="475" mass="54069">MDLIGGPPFAVIESDPGVFTSLTRRLGVKNLALIEIYSIEPWAIEHLQPHGLIFCFHWRKDNHRTAEFENPEHVWFANQVSDDACATHAILNVLLNCPSLNLGENLQLFKDETKEMSPVMKGLAITNSSFIRDAHNSLARQADLRGSLNAISSTTLDAQKTKVKKAQQEQCKNKKTTTPRKPKPKTPVKSKTKQPTESSKDTSEEEEVYHFIGYVPAFGKVWELDGLKPGPLEVGELESENTTSGWMDVARPALRMKMAKYGGGAEAANIRFSLLALVDGSYEKANDEWEYWKRERRVLERRMDETDANWKSKVQQELLIVAEHAFNLPEAPGRMFLQGGAQRLARDAEILTAASGTLLRQWEDAVRQAIRTKVVVEDEIQRATNDCTDRIKRTHDYEPFIVEYVNRLHKDGLLDTLFDKGKALKKAKSSERKTEDMEKKTAKTEVSYLEVNEDIDQEELEKDDDEWMPPSSRRR</sequence>
<keyword evidence="7 8" id="KW-0788">Thiol protease</keyword>
<evidence type="ECO:0000256" key="5">
    <source>
        <dbReference type="ARBA" id="ARBA00022786"/>
    </source>
</evidence>
<evidence type="ECO:0000256" key="1">
    <source>
        <dbReference type="ARBA" id="ARBA00000707"/>
    </source>
</evidence>
<feature type="domain" description="UCH catalytic" evidence="10">
    <location>
        <begin position="8"/>
        <end position="279"/>
    </location>
</feature>
<keyword evidence="12" id="KW-1185">Reference proteome</keyword>
<evidence type="ECO:0000256" key="8">
    <source>
        <dbReference type="PROSITE-ProRule" id="PRU01393"/>
    </source>
</evidence>
<gene>
    <name evidence="11" type="ORF">BDP27DRAFT_1389862</name>
</gene>
<evidence type="ECO:0000256" key="7">
    <source>
        <dbReference type="ARBA" id="ARBA00022807"/>
    </source>
</evidence>
<evidence type="ECO:0000313" key="12">
    <source>
        <dbReference type="Proteomes" id="UP000772434"/>
    </source>
</evidence>
<evidence type="ECO:0000256" key="9">
    <source>
        <dbReference type="SAM" id="MobiDB-lite"/>
    </source>
</evidence>
<evidence type="ECO:0000256" key="6">
    <source>
        <dbReference type="ARBA" id="ARBA00022801"/>
    </source>
</evidence>
<dbReference type="EMBL" id="JADNRY010000008">
    <property type="protein sequence ID" value="KAF9075893.1"/>
    <property type="molecule type" value="Genomic_DNA"/>
</dbReference>
<dbReference type="InterPro" id="IPR001578">
    <property type="entry name" value="Peptidase_C12_UCH"/>
</dbReference>
<feature type="region of interest" description="Disordered" evidence="9">
    <location>
        <begin position="158"/>
        <end position="205"/>
    </location>
</feature>
<reference evidence="11" key="1">
    <citation type="submission" date="2020-11" db="EMBL/GenBank/DDBJ databases">
        <authorList>
            <consortium name="DOE Joint Genome Institute"/>
            <person name="Ahrendt S."/>
            <person name="Riley R."/>
            <person name="Andreopoulos W."/>
            <person name="Labutti K."/>
            <person name="Pangilinan J."/>
            <person name="Ruiz-Duenas F.J."/>
            <person name="Barrasa J.M."/>
            <person name="Sanchez-Garcia M."/>
            <person name="Camarero S."/>
            <person name="Miyauchi S."/>
            <person name="Serrano A."/>
            <person name="Linde D."/>
            <person name="Babiker R."/>
            <person name="Drula E."/>
            <person name="Ayuso-Fernandez I."/>
            <person name="Pacheco R."/>
            <person name="Padilla G."/>
            <person name="Ferreira P."/>
            <person name="Barriuso J."/>
            <person name="Kellner H."/>
            <person name="Castanera R."/>
            <person name="Alfaro M."/>
            <person name="Ramirez L."/>
            <person name="Pisabarro A.G."/>
            <person name="Kuo A."/>
            <person name="Tritt A."/>
            <person name="Lipzen A."/>
            <person name="He G."/>
            <person name="Yan M."/>
            <person name="Ng V."/>
            <person name="Cullen D."/>
            <person name="Martin F."/>
            <person name="Rosso M.-N."/>
            <person name="Henrissat B."/>
            <person name="Hibbett D."/>
            <person name="Martinez A.T."/>
            <person name="Grigoriev I.V."/>
        </authorList>
    </citation>
    <scope>NUCLEOTIDE SEQUENCE</scope>
    <source>
        <strain evidence="11">AH 40177</strain>
    </source>
</reference>
<feature type="site" description="Important for enzyme activity" evidence="8">
    <location>
        <position position="225"/>
    </location>
</feature>
<dbReference type="OrthoDB" id="1924260at2759"/>
<dbReference type="Pfam" id="PF01088">
    <property type="entry name" value="Peptidase_C12"/>
    <property type="match status" value="1"/>
</dbReference>
<comment type="similarity">
    <text evidence="2 8">Belongs to the peptidase C12 family.</text>
</comment>
<dbReference type="Proteomes" id="UP000772434">
    <property type="component" value="Unassembled WGS sequence"/>
</dbReference>
<dbReference type="GO" id="GO:0005737">
    <property type="term" value="C:cytoplasm"/>
    <property type="evidence" value="ECO:0007669"/>
    <property type="project" value="TreeGrafter"/>
</dbReference>
<dbReference type="EC" id="3.4.19.12" evidence="3 8"/>
<keyword evidence="6 8" id="KW-0378">Hydrolase</keyword>
<proteinExistence type="inferred from homology"/>